<dbReference type="AlphaFoldDB" id="A0A9P4IRJ7"/>
<keyword evidence="3" id="KW-0862">Zinc</keyword>
<evidence type="ECO:0000313" key="7">
    <source>
        <dbReference type="Proteomes" id="UP000799772"/>
    </source>
</evidence>
<evidence type="ECO:0000259" key="5">
    <source>
        <dbReference type="PROSITE" id="PS50865"/>
    </source>
</evidence>
<keyword evidence="7" id="KW-1185">Reference proteome</keyword>
<dbReference type="PROSITE" id="PS50865">
    <property type="entry name" value="ZF_MYND_2"/>
    <property type="match status" value="1"/>
</dbReference>
<sequence length="461" mass="52416">MADPDPLCANCPKPHSKICAGCRSIHYCSKKCQKADWPTHKLLCRSFATFDISTRPTEWHYRAILFPTDERTPHFIWVFGLWKILPGCQYQCYETAELLDGDCGASMYIQENTRLGRELKNCIQIEHRDAFLHDGSKPNLSIRSLTGFKQYYNWRGPIVVCGNLGAPTKEMCRDIDMLDVRHLVFEQVEIILSHPILHNHDVPDIPNRVEIPLWTWQYPPNEKWMNLPATNFGGKSPYSNSAASYLHTIYEIDVYDKSLINSSDPGPNEAHVNLKNNWFKAAGIKAPLGDWPLKWKRNVGSIMVMRGDMMELHPAHVKALVNYCFWKYSAFAPLSTGANDEDVKEKLSAEQVLSSISKASFEDFWKGAHWRDAGLQSESNGQWDIPGEENAVSPYDVKPSTEKPRFYPVDAPLPETVGNHDGRVLSSQITSLRHSFFSITIRSLNSSSTHRRSGTEELAVF</sequence>
<proteinExistence type="predicted"/>
<dbReference type="Gene3D" id="6.10.140.2220">
    <property type="match status" value="1"/>
</dbReference>
<dbReference type="PROSITE" id="PS01360">
    <property type="entry name" value="ZF_MYND_1"/>
    <property type="match status" value="1"/>
</dbReference>
<accession>A0A9P4IRJ7</accession>
<evidence type="ECO:0000256" key="3">
    <source>
        <dbReference type="ARBA" id="ARBA00022833"/>
    </source>
</evidence>
<comment type="caution">
    <text evidence="6">The sequence shown here is derived from an EMBL/GenBank/DDBJ whole genome shotgun (WGS) entry which is preliminary data.</text>
</comment>
<name>A0A9P4IRJ7_9PEZI</name>
<evidence type="ECO:0000256" key="2">
    <source>
        <dbReference type="ARBA" id="ARBA00022771"/>
    </source>
</evidence>
<dbReference type="Proteomes" id="UP000799772">
    <property type="component" value="Unassembled WGS sequence"/>
</dbReference>
<dbReference type="SUPFAM" id="SSF144232">
    <property type="entry name" value="HIT/MYND zinc finger-like"/>
    <property type="match status" value="1"/>
</dbReference>
<dbReference type="InterPro" id="IPR002893">
    <property type="entry name" value="Znf_MYND"/>
</dbReference>
<protein>
    <recommendedName>
        <fullName evidence="5">MYND-type domain-containing protein</fullName>
    </recommendedName>
</protein>
<keyword evidence="1" id="KW-0479">Metal-binding</keyword>
<dbReference type="EMBL" id="ML978122">
    <property type="protein sequence ID" value="KAF2103202.1"/>
    <property type="molecule type" value="Genomic_DNA"/>
</dbReference>
<gene>
    <name evidence="6" type="ORF">NA57DRAFT_52730</name>
</gene>
<feature type="domain" description="MYND-type" evidence="5">
    <location>
        <begin position="8"/>
        <end position="44"/>
    </location>
</feature>
<evidence type="ECO:0000313" key="6">
    <source>
        <dbReference type="EMBL" id="KAF2103202.1"/>
    </source>
</evidence>
<evidence type="ECO:0000256" key="1">
    <source>
        <dbReference type="ARBA" id="ARBA00022723"/>
    </source>
</evidence>
<dbReference type="Pfam" id="PF01753">
    <property type="entry name" value="zf-MYND"/>
    <property type="match status" value="1"/>
</dbReference>
<dbReference type="OrthoDB" id="437457at2759"/>
<evidence type="ECO:0000256" key="4">
    <source>
        <dbReference type="PROSITE-ProRule" id="PRU00134"/>
    </source>
</evidence>
<dbReference type="GO" id="GO:0008270">
    <property type="term" value="F:zinc ion binding"/>
    <property type="evidence" value="ECO:0007669"/>
    <property type="project" value="UniProtKB-KW"/>
</dbReference>
<keyword evidence="2 4" id="KW-0863">Zinc-finger</keyword>
<organism evidence="6 7">
    <name type="scientific">Rhizodiscina lignyota</name>
    <dbReference type="NCBI Taxonomy" id="1504668"/>
    <lineage>
        <taxon>Eukaryota</taxon>
        <taxon>Fungi</taxon>
        <taxon>Dikarya</taxon>
        <taxon>Ascomycota</taxon>
        <taxon>Pezizomycotina</taxon>
        <taxon>Dothideomycetes</taxon>
        <taxon>Pleosporomycetidae</taxon>
        <taxon>Aulographales</taxon>
        <taxon>Rhizodiscinaceae</taxon>
        <taxon>Rhizodiscina</taxon>
    </lineage>
</organism>
<reference evidence="6" key="1">
    <citation type="journal article" date="2020" name="Stud. Mycol.">
        <title>101 Dothideomycetes genomes: a test case for predicting lifestyles and emergence of pathogens.</title>
        <authorList>
            <person name="Haridas S."/>
            <person name="Albert R."/>
            <person name="Binder M."/>
            <person name="Bloem J."/>
            <person name="Labutti K."/>
            <person name="Salamov A."/>
            <person name="Andreopoulos B."/>
            <person name="Baker S."/>
            <person name="Barry K."/>
            <person name="Bills G."/>
            <person name="Bluhm B."/>
            <person name="Cannon C."/>
            <person name="Castanera R."/>
            <person name="Culley D."/>
            <person name="Daum C."/>
            <person name="Ezra D."/>
            <person name="Gonzalez J."/>
            <person name="Henrissat B."/>
            <person name="Kuo A."/>
            <person name="Liang C."/>
            <person name="Lipzen A."/>
            <person name="Lutzoni F."/>
            <person name="Magnuson J."/>
            <person name="Mondo S."/>
            <person name="Nolan M."/>
            <person name="Ohm R."/>
            <person name="Pangilinan J."/>
            <person name="Park H.-J."/>
            <person name="Ramirez L."/>
            <person name="Alfaro M."/>
            <person name="Sun H."/>
            <person name="Tritt A."/>
            <person name="Yoshinaga Y."/>
            <person name="Zwiers L.-H."/>
            <person name="Turgeon B."/>
            <person name="Goodwin S."/>
            <person name="Spatafora J."/>
            <person name="Crous P."/>
            <person name="Grigoriev I."/>
        </authorList>
    </citation>
    <scope>NUCLEOTIDE SEQUENCE</scope>
    <source>
        <strain evidence="6">CBS 133067</strain>
    </source>
</reference>